<dbReference type="Gene3D" id="3.40.50.360">
    <property type="match status" value="1"/>
</dbReference>
<dbReference type="PANTHER" id="PTHR10204">
    <property type="entry name" value="NAD P H OXIDOREDUCTASE-RELATED"/>
    <property type="match status" value="1"/>
</dbReference>
<dbReference type="Proteomes" id="UP000285317">
    <property type="component" value="Chromosome"/>
</dbReference>
<protein>
    <submittedName>
        <fullName evidence="4">NAD(P)H dehydrogenase</fullName>
    </submittedName>
</protein>
<dbReference type="GO" id="GO:0003955">
    <property type="term" value="F:NAD(P)H dehydrogenase (quinone) activity"/>
    <property type="evidence" value="ECO:0007669"/>
    <property type="project" value="TreeGrafter"/>
</dbReference>
<organism evidence="4 5">
    <name type="scientific">Rathayibacter festucae DSM 15932</name>
    <dbReference type="NCBI Taxonomy" id="1328866"/>
    <lineage>
        <taxon>Bacteria</taxon>
        <taxon>Bacillati</taxon>
        <taxon>Actinomycetota</taxon>
        <taxon>Actinomycetes</taxon>
        <taxon>Micrococcales</taxon>
        <taxon>Microbacteriaceae</taxon>
        <taxon>Rathayibacter</taxon>
    </lineage>
</organism>
<dbReference type="GO" id="GO:0005829">
    <property type="term" value="C:cytosol"/>
    <property type="evidence" value="ECO:0007669"/>
    <property type="project" value="TreeGrafter"/>
</dbReference>
<reference evidence="4 5" key="1">
    <citation type="submission" date="2018-03" db="EMBL/GenBank/DDBJ databases">
        <title>Bacteriophage NCPPB3778 and a type I-E CRISPR drive the evolution of the US Biological Select Agent, Rathayibacter toxicus.</title>
        <authorList>
            <person name="Davis E.W.II."/>
            <person name="Tabima J.F."/>
            <person name="Weisberg A.J."/>
            <person name="Dantas Lopes L."/>
            <person name="Wiseman M.S."/>
            <person name="Wiseman M.S."/>
            <person name="Pupko T."/>
            <person name="Belcher M.S."/>
            <person name="Sechler A.J."/>
            <person name="Tancos M.A."/>
            <person name="Schroeder B.K."/>
            <person name="Murray T.D."/>
            <person name="Luster D.G."/>
            <person name="Schneider W.L."/>
            <person name="Rogers E."/>
            <person name="Andreote F.D."/>
            <person name="Grunwald N.J."/>
            <person name="Putnam M.L."/>
            <person name="Chang J.H."/>
        </authorList>
    </citation>
    <scope>NUCLEOTIDE SEQUENCE [LARGE SCALE GENOMIC DNA]</scope>
    <source>
        <strain evidence="4 5">DSM 15932</strain>
    </source>
</reference>
<gene>
    <name evidence="4" type="ORF">C1I64_06065</name>
</gene>
<dbReference type="RefSeq" id="WP_127886554.1">
    <property type="nucleotide sequence ID" value="NZ_CP028137.1"/>
</dbReference>
<evidence type="ECO:0000313" key="4">
    <source>
        <dbReference type="EMBL" id="AZZ51654.1"/>
    </source>
</evidence>
<proteinExistence type="inferred from homology"/>
<dbReference type="SUPFAM" id="SSF52218">
    <property type="entry name" value="Flavoproteins"/>
    <property type="match status" value="1"/>
</dbReference>
<comment type="similarity">
    <text evidence="1">Belongs to the NAD(P)H dehydrogenase (quinone) family.</text>
</comment>
<dbReference type="InterPro" id="IPR051545">
    <property type="entry name" value="NAD(P)H_dehydrogenase_qn"/>
</dbReference>
<sequence length="200" mass="21662">MTALIVAAHPDQDSLTLALARRLAEELQPAELADLAAEGFDPRFSAADRHSYRVAGEYPADVASEQRRLDAAEHLVLVFPVYWWSMPGLLKGWIDRVFVNGWAFEIDPADGMRRKLGGLTVHLLPIAGDSAGVYDRHGYEQSLRTQIEHGVVDYCGAVRGTTAFVHDSEQEDAAARAASVDRAVAAVVAAVRGQTAVPAE</sequence>
<evidence type="ECO:0000256" key="2">
    <source>
        <dbReference type="ARBA" id="ARBA00023002"/>
    </source>
</evidence>
<dbReference type="PANTHER" id="PTHR10204:SF34">
    <property type="entry name" value="NAD(P)H DEHYDROGENASE [QUINONE] 1 ISOFORM 1"/>
    <property type="match status" value="1"/>
</dbReference>
<dbReference type="InterPro" id="IPR003680">
    <property type="entry name" value="Flavodoxin_fold"/>
</dbReference>
<dbReference type="AlphaFoldDB" id="A0A3Q9UXS8"/>
<dbReference type="EMBL" id="CP028137">
    <property type="protein sequence ID" value="AZZ51654.1"/>
    <property type="molecule type" value="Genomic_DNA"/>
</dbReference>
<evidence type="ECO:0000259" key="3">
    <source>
        <dbReference type="Pfam" id="PF02525"/>
    </source>
</evidence>
<keyword evidence="2" id="KW-0560">Oxidoreductase</keyword>
<name>A0A3Q9UXS8_9MICO</name>
<feature type="domain" description="Flavodoxin-like fold" evidence="3">
    <location>
        <begin position="1"/>
        <end position="183"/>
    </location>
</feature>
<dbReference type="KEGG" id="rfs:C1I64_06065"/>
<dbReference type="InterPro" id="IPR029039">
    <property type="entry name" value="Flavoprotein-like_sf"/>
</dbReference>
<evidence type="ECO:0000256" key="1">
    <source>
        <dbReference type="ARBA" id="ARBA00006252"/>
    </source>
</evidence>
<dbReference type="Pfam" id="PF02525">
    <property type="entry name" value="Flavodoxin_2"/>
    <property type="match status" value="1"/>
</dbReference>
<accession>A0A3Q9UXS8</accession>
<evidence type="ECO:0000313" key="5">
    <source>
        <dbReference type="Proteomes" id="UP000285317"/>
    </source>
</evidence>